<dbReference type="GeneTree" id="ENSGT00390000007311"/>
<organism evidence="2 3">
    <name type="scientific">Ciona savignyi</name>
    <name type="common">Pacific transparent sea squirt</name>
    <dbReference type="NCBI Taxonomy" id="51511"/>
    <lineage>
        <taxon>Eukaryota</taxon>
        <taxon>Metazoa</taxon>
        <taxon>Chordata</taxon>
        <taxon>Tunicata</taxon>
        <taxon>Ascidiacea</taxon>
        <taxon>Phlebobranchia</taxon>
        <taxon>Cionidae</taxon>
        <taxon>Ciona</taxon>
    </lineage>
</organism>
<evidence type="ECO:0000313" key="2">
    <source>
        <dbReference type="Ensembl" id="ENSCSAVP00000016081.1"/>
    </source>
</evidence>
<dbReference type="Ensembl" id="ENSCSAVT00000016261.1">
    <property type="protein sequence ID" value="ENSCSAVP00000016081.1"/>
    <property type="gene ID" value="ENSCSAVG00000009467.1"/>
</dbReference>
<accession>H2ZER5</accession>
<reference evidence="2" key="3">
    <citation type="submission" date="2025-09" db="UniProtKB">
        <authorList>
            <consortium name="Ensembl"/>
        </authorList>
    </citation>
    <scope>IDENTIFICATION</scope>
</reference>
<evidence type="ECO:0000313" key="3">
    <source>
        <dbReference type="Proteomes" id="UP000007875"/>
    </source>
</evidence>
<evidence type="ECO:0000256" key="1">
    <source>
        <dbReference type="SAM" id="MobiDB-lite"/>
    </source>
</evidence>
<protein>
    <submittedName>
        <fullName evidence="2">Uncharacterized protein</fullName>
    </submittedName>
</protein>
<reference evidence="3" key="1">
    <citation type="submission" date="2003-08" db="EMBL/GenBank/DDBJ databases">
        <authorList>
            <person name="Birren B."/>
            <person name="Nusbaum C."/>
            <person name="Abebe A."/>
            <person name="Abouelleil A."/>
            <person name="Adekoya E."/>
            <person name="Ait-zahra M."/>
            <person name="Allen N."/>
            <person name="Allen T."/>
            <person name="An P."/>
            <person name="Anderson M."/>
            <person name="Anderson S."/>
            <person name="Arachchi H."/>
            <person name="Armbruster J."/>
            <person name="Bachantsang P."/>
            <person name="Baldwin J."/>
            <person name="Barry A."/>
            <person name="Bayul T."/>
            <person name="Blitshsteyn B."/>
            <person name="Bloom T."/>
            <person name="Blye J."/>
            <person name="Boguslavskiy L."/>
            <person name="Borowsky M."/>
            <person name="Boukhgalter B."/>
            <person name="Brunache A."/>
            <person name="Butler J."/>
            <person name="Calixte N."/>
            <person name="Calvo S."/>
            <person name="Camarata J."/>
            <person name="Campo K."/>
            <person name="Chang J."/>
            <person name="Cheshatsang Y."/>
            <person name="Citroen M."/>
            <person name="Collymore A."/>
            <person name="Considine T."/>
            <person name="Cook A."/>
            <person name="Cooke P."/>
            <person name="Corum B."/>
            <person name="Cuomo C."/>
            <person name="David R."/>
            <person name="Dawoe T."/>
            <person name="Degray S."/>
            <person name="Dodge S."/>
            <person name="Dooley K."/>
            <person name="Dorje P."/>
            <person name="Dorjee K."/>
            <person name="Dorris L."/>
            <person name="Duffey N."/>
            <person name="Dupes A."/>
            <person name="Elkins T."/>
            <person name="Engels R."/>
            <person name="Erickson J."/>
            <person name="Farina A."/>
            <person name="Faro S."/>
            <person name="Ferreira P."/>
            <person name="Fischer H."/>
            <person name="Fitzgerald M."/>
            <person name="Foley K."/>
            <person name="Gage D."/>
            <person name="Galagan J."/>
            <person name="Gearin G."/>
            <person name="Gnerre S."/>
            <person name="Gnirke A."/>
            <person name="Goyette A."/>
            <person name="Graham J."/>
            <person name="Grandbois E."/>
            <person name="Gyaltsen K."/>
            <person name="Hafez N."/>
            <person name="Hagopian D."/>
            <person name="Hagos B."/>
            <person name="Hall J."/>
            <person name="Hatcher B."/>
            <person name="Heller A."/>
            <person name="Higgins H."/>
            <person name="Honan T."/>
            <person name="Horn A."/>
            <person name="Houde N."/>
            <person name="Hughes L."/>
            <person name="Hulme W."/>
            <person name="Husby E."/>
            <person name="Iliev I."/>
            <person name="Jaffe D."/>
            <person name="Jones C."/>
            <person name="Kamal M."/>
            <person name="Kamat A."/>
            <person name="Kamvysselis M."/>
            <person name="Karlsson E."/>
            <person name="Kells C."/>
            <person name="Kieu A."/>
            <person name="Kisner P."/>
            <person name="Kodira C."/>
            <person name="Kulbokas E."/>
            <person name="Labutti K."/>
            <person name="Lama D."/>
            <person name="Landers T."/>
            <person name="Leger J."/>
            <person name="Levine S."/>
            <person name="Lewis D."/>
            <person name="Lewis T."/>
            <person name="Lindblad-toh K."/>
            <person name="Liu X."/>
            <person name="Lokyitsang T."/>
            <person name="Lokyitsang Y."/>
            <person name="Lucien O."/>
            <person name="Lui A."/>
            <person name="Ma L.J."/>
            <person name="Mabbitt R."/>
            <person name="Macdonald J."/>
            <person name="Maclean C."/>
            <person name="Major J."/>
            <person name="Manning J."/>
            <person name="Marabella R."/>
            <person name="Maru K."/>
            <person name="Matthews C."/>
            <person name="Mauceli E."/>
            <person name="Mccarthy M."/>
            <person name="Mcdonough S."/>
            <person name="Mcghee T."/>
            <person name="Meldrim J."/>
            <person name="Meneus L."/>
            <person name="Mesirov J."/>
            <person name="Mihalev A."/>
            <person name="Mihova T."/>
            <person name="Mikkelsen T."/>
            <person name="Mlenga V."/>
            <person name="Moru K."/>
            <person name="Mozes J."/>
            <person name="Mulrain L."/>
            <person name="Munson G."/>
            <person name="Naylor J."/>
            <person name="Newes C."/>
            <person name="Nguyen C."/>
            <person name="Nguyen N."/>
            <person name="Nguyen T."/>
            <person name="Nicol R."/>
            <person name="Nielsen C."/>
            <person name="Nizzari M."/>
            <person name="Norbu C."/>
            <person name="Norbu N."/>
            <person name="O'donnell P."/>
            <person name="Okoawo O."/>
            <person name="O'leary S."/>
            <person name="Omotosho B."/>
            <person name="O'neill K."/>
            <person name="Osman S."/>
            <person name="Parker S."/>
            <person name="Perrin D."/>
            <person name="Phunkhang P."/>
            <person name="Piqani B."/>
            <person name="Purcell S."/>
            <person name="Rachupka T."/>
            <person name="Ramasamy U."/>
            <person name="Rameau R."/>
            <person name="Ray V."/>
            <person name="Raymond C."/>
            <person name="Retta R."/>
            <person name="Richardson S."/>
            <person name="Rise C."/>
            <person name="Rodriguez J."/>
            <person name="Rogers J."/>
            <person name="Rogov P."/>
            <person name="Rutman M."/>
            <person name="Schupbach R."/>
            <person name="Seaman C."/>
            <person name="Settipalli S."/>
            <person name="Sharpe T."/>
            <person name="Sheridan J."/>
            <person name="Sherpa N."/>
            <person name="Shi J."/>
            <person name="Smirnov S."/>
            <person name="Smith C."/>
            <person name="Sougnez C."/>
            <person name="Spencer B."/>
            <person name="Stalker J."/>
            <person name="Stange-thomann N."/>
            <person name="Stavropoulos S."/>
            <person name="Stetson K."/>
            <person name="Stone C."/>
            <person name="Stone S."/>
            <person name="Stubbs M."/>
            <person name="Talamas J."/>
            <person name="Tchuinga P."/>
            <person name="Tenzing P."/>
            <person name="Tesfaye S."/>
            <person name="Theodore J."/>
            <person name="Thoulutsang Y."/>
            <person name="Topham K."/>
            <person name="Towey S."/>
            <person name="Tsamla T."/>
            <person name="Tsomo N."/>
            <person name="Vallee D."/>
            <person name="Vassiliev H."/>
            <person name="Venkataraman V."/>
            <person name="Vinson J."/>
            <person name="Vo A."/>
            <person name="Wade C."/>
            <person name="Wang S."/>
            <person name="Wangchuk T."/>
            <person name="Wangdi T."/>
            <person name="Whittaker C."/>
            <person name="Wilkinson J."/>
            <person name="Wu Y."/>
            <person name="Wyman D."/>
            <person name="Yadav S."/>
            <person name="Yang S."/>
            <person name="Yang X."/>
            <person name="Yeager S."/>
            <person name="Yee E."/>
            <person name="Young G."/>
            <person name="Zainoun J."/>
            <person name="Zembeck L."/>
            <person name="Zimmer A."/>
            <person name="Zody M."/>
            <person name="Lander E."/>
        </authorList>
    </citation>
    <scope>NUCLEOTIDE SEQUENCE [LARGE SCALE GENOMIC DNA]</scope>
</reference>
<dbReference type="Proteomes" id="UP000007875">
    <property type="component" value="Unassembled WGS sequence"/>
</dbReference>
<keyword evidence="3" id="KW-1185">Reference proteome</keyword>
<reference evidence="2" key="2">
    <citation type="submission" date="2025-08" db="UniProtKB">
        <authorList>
            <consortium name="Ensembl"/>
        </authorList>
    </citation>
    <scope>IDENTIFICATION</scope>
</reference>
<sequence length="76" mass="8709">MDLSSSDDFPPMHEERWPPLGASASPDLPIMSEPKRMEEDRIFQLEEEKEQLASSLFSLTTRFAQVKLSLNLKICL</sequence>
<proteinExistence type="predicted"/>
<dbReference type="AlphaFoldDB" id="H2ZER5"/>
<name>H2ZER5_CIOSA</name>
<feature type="region of interest" description="Disordered" evidence="1">
    <location>
        <begin position="1"/>
        <end position="31"/>
    </location>
</feature>
<dbReference type="HOGENOM" id="CLU_2653783_0_0_1"/>